<dbReference type="EMBL" id="LS483466">
    <property type="protein sequence ID" value="SQI28128.1"/>
    <property type="molecule type" value="Genomic_DNA"/>
</dbReference>
<dbReference type="InterPro" id="IPR013785">
    <property type="entry name" value="Aldolase_TIM"/>
</dbReference>
<dbReference type="Gene3D" id="3.20.20.70">
    <property type="entry name" value="Aldolase class I"/>
    <property type="match status" value="1"/>
</dbReference>
<evidence type="ECO:0000256" key="1">
    <source>
        <dbReference type="ARBA" id="ARBA00001966"/>
    </source>
</evidence>
<name>A0A2X4TZE6_SALER</name>
<dbReference type="PANTHER" id="PTHR43273:SF3">
    <property type="entry name" value="ANAEROBIC SULFATASE-MATURATING ENZYME HOMOLOG ASLB-RELATED"/>
    <property type="match status" value="1"/>
</dbReference>
<dbReference type="PANTHER" id="PTHR43273">
    <property type="entry name" value="ANAEROBIC SULFATASE-MATURATING ENZYME HOMOLOG ASLB-RELATED"/>
    <property type="match status" value="1"/>
</dbReference>
<dbReference type="AlphaFoldDB" id="A0A2X4TZE6"/>
<proteinExistence type="predicted"/>
<dbReference type="SUPFAM" id="SSF102114">
    <property type="entry name" value="Radical SAM enzymes"/>
    <property type="match status" value="1"/>
</dbReference>
<keyword evidence="3" id="KW-1185">Reference proteome</keyword>
<sequence>MSDETLEQFIRQHIAAQSGDRVDFAWQGGEPTMMGLPFFRRAIALCEKYADGRKSVTRLQTNGILINDEWARFFAEHHFLIVYPSMARRICIISTGLIAPERARMNRLSQQWRGLKRIMSTLIL</sequence>
<comment type="cofactor">
    <cofactor evidence="1">
        <name>[4Fe-4S] cluster</name>
        <dbReference type="ChEBI" id="CHEBI:49883"/>
    </cofactor>
</comment>
<dbReference type="Proteomes" id="UP000248731">
    <property type="component" value="Chromosome 1"/>
</dbReference>
<evidence type="ECO:0000313" key="3">
    <source>
        <dbReference type="Proteomes" id="UP000248731"/>
    </source>
</evidence>
<accession>A0A2X4TZE6</accession>
<reference evidence="2 3" key="1">
    <citation type="submission" date="2018-06" db="EMBL/GenBank/DDBJ databases">
        <authorList>
            <consortium name="Pathogen Informatics"/>
            <person name="Doyle S."/>
        </authorList>
    </citation>
    <scope>NUCLEOTIDE SEQUENCE [LARGE SCALE GENOMIC DNA]</scope>
    <source>
        <strain evidence="2 3">NCTC7307</strain>
    </source>
</reference>
<dbReference type="GO" id="GO:0016491">
    <property type="term" value="F:oxidoreductase activity"/>
    <property type="evidence" value="ECO:0007669"/>
    <property type="project" value="InterPro"/>
</dbReference>
<dbReference type="InterPro" id="IPR023867">
    <property type="entry name" value="Sulphatase_maturase_rSAM"/>
</dbReference>
<evidence type="ECO:0000313" key="2">
    <source>
        <dbReference type="EMBL" id="SQI28128.1"/>
    </source>
</evidence>
<protein>
    <submittedName>
        <fullName evidence="2">Putative regulatory protein</fullName>
    </submittedName>
</protein>
<dbReference type="InterPro" id="IPR058240">
    <property type="entry name" value="rSAM_sf"/>
</dbReference>
<organism evidence="2 3">
    <name type="scientific">Salmonella enterica subsp. arizonae</name>
    <dbReference type="NCBI Taxonomy" id="59203"/>
    <lineage>
        <taxon>Bacteria</taxon>
        <taxon>Pseudomonadati</taxon>
        <taxon>Pseudomonadota</taxon>
        <taxon>Gammaproteobacteria</taxon>
        <taxon>Enterobacterales</taxon>
        <taxon>Enterobacteriaceae</taxon>
        <taxon>Salmonella</taxon>
    </lineage>
</organism>
<gene>
    <name evidence="2" type="primary">STY3593_4</name>
    <name evidence="2" type="ORF">NCTC7307_05571</name>
</gene>